<feature type="region of interest" description="Disordered" evidence="1">
    <location>
        <begin position="455"/>
        <end position="502"/>
    </location>
</feature>
<feature type="region of interest" description="Disordered" evidence="1">
    <location>
        <begin position="107"/>
        <end position="129"/>
    </location>
</feature>
<name>K3WHH1_GLOUD</name>
<accession>K3WHH1</accession>
<dbReference type="Proteomes" id="UP000019132">
    <property type="component" value="Unassembled WGS sequence"/>
</dbReference>
<dbReference type="EMBL" id="GL376631">
    <property type="status" value="NOT_ANNOTATED_CDS"/>
    <property type="molecule type" value="Genomic_DNA"/>
</dbReference>
<dbReference type="HOGENOM" id="CLU_042122_0_0_1"/>
<reference evidence="3" key="2">
    <citation type="submission" date="2010-04" db="EMBL/GenBank/DDBJ databases">
        <authorList>
            <person name="Buell R."/>
            <person name="Hamilton J."/>
            <person name="Hostetler J."/>
        </authorList>
    </citation>
    <scope>NUCLEOTIDE SEQUENCE [LARGE SCALE GENOMIC DNA]</scope>
    <source>
        <strain evidence="3">DAOM:BR144</strain>
    </source>
</reference>
<dbReference type="eggNOG" id="ENOG502S5Y1">
    <property type="taxonomic scope" value="Eukaryota"/>
</dbReference>
<dbReference type="InParanoid" id="K3WHH1"/>
<dbReference type="AlphaFoldDB" id="K3WHH1"/>
<evidence type="ECO:0000313" key="2">
    <source>
        <dbReference type="EnsemblProtists" id="PYU1_T004413"/>
    </source>
</evidence>
<evidence type="ECO:0000256" key="1">
    <source>
        <dbReference type="SAM" id="MobiDB-lite"/>
    </source>
</evidence>
<protein>
    <submittedName>
        <fullName evidence="2">Uncharacterized protein</fullName>
    </submittedName>
</protein>
<dbReference type="EnsemblProtists" id="PYU1_T004413">
    <property type="protein sequence ID" value="PYU1_T004413"/>
    <property type="gene ID" value="PYU1_G004403"/>
</dbReference>
<proteinExistence type="predicted"/>
<reference evidence="3" key="1">
    <citation type="journal article" date="2010" name="Genome Biol.">
        <title>Genome sequence of the necrotrophic plant pathogen Pythium ultimum reveals original pathogenicity mechanisms and effector repertoire.</title>
        <authorList>
            <person name="Levesque C.A."/>
            <person name="Brouwer H."/>
            <person name="Cano L."/>
            <person name="Hamilton J.P."/>
            <person name="Holt C."/>
            <person name="Huitema E."/>
            <person name="Raffaele S."/>
            <person name="Robideau G.P."/>
            <person name="Thines M."/>
            <person name="Win J."/>
            <person name="Zerillo M.M."/>
            <person name="Beakes G.W."/>
            <person name="Boore J.L."/>
            <person name="Busam D."/>
            <person name="Dumas B."/>
            <person name="Ferriera S."/>
            <person name="Fuerstenberg S.I."/>
            <person name="Gachon C.M."/>
            <person name="Gaulin E."/>
            <person name="Govers F."/>
            <person name="Grenville-Briggs L."/>
            <person name="Horner N."/>
            <person name="Hostetler J."/>
            <person name="Jiang R.H."/>
            <person name="Johnson J."/>
            <person name="Krajaejun T."/>
            <person name="Lin H."/>
            <person name="Meijer H.J."/>
            <person name="Moore B."/>
            <person name="Morris P."/>
            <person name="Phuntmart V."/>
            <person name="Puiu D."/>
            <person name="Shetty J."/>
            <person name="Stajich J.E."/>
            <person name="Tripathy S."/>
            <person name="Wawra S."/>
            <person name="van West P."/>
            <person name="Whitty B.R."/>
            <person name="Coutinho P.M."/>
            <person name="Henrissat B."/>
            <person name="Martin F."/>
            <person name="Thomas P.D."/>
            <person name="Tyler B.M."/>
            <person name="De Vries R.P."/>
            <person name="Kamoun S."/>
            <person name="Yandell M."/>
            <person name="Tisserat N."/>
            <person name="Buell C.R."/>
        </authorList>
    </citation>
    <scope>NUCLEOTIDE SEQUENCE</scope>
    <source>
        <strain evidence="3">DAOM:BR144</strain>
    </source>
</reference>
<organism evidence="2 3">
    <name type="scientific">Globisporangium ultimum (strain ATCC 200006 / CBS 805.95 / DAOM BR144)</name>
    <name type="common">Pythium ultimum</name>
    <dbReference type="NCBI Taxonomy" id="431595"/>
    <lineage>
        <taxon>Eukaryota</taxon>
        <taxon>Sar</taxon>
        <taxon>Stramenopiles</taxon>
        <taxon>Oomycota</taxon>
        <taxon>Peronosporomycetes</taxon>
        <taxon>Pythiales</taxon>
        <taxon>Pythiaceae</taxon>
        <taxon>Globisporangium</taxon>
    </lineage>
</organism>
<dbReference type="VEuPathDB" id="FungiDB:PYU1_G004403"/>
<feature type="compositionally biased region" description="Basic and acidic residues" evidence="1">
    <location>
        <begin position="246"/>
        <end position="258"/>
    </location>
</feature>
<feature type="region of interest" description="Disordered" evidence="1">
    <location>
        <begin position="210"/>
        <end position="383"/>
    </location>
</feature>
<feature type="compositionally biased region" description="Basic and acidic residues" evidence="1">
    <location>
        <begin position="309"/>
        <end position="323"/>
    </location>
</feature>
<feature type="compositionally biased region" description="Low complexity" evidence="1">
    <location>
        <begin position="324"/>
        <end position="341"/>
    </location>
</feature>
<reference evidence="2" key="3">
    <citation type="submission" date="2015-02" db="UniProtKB">
        <authorList>
            <consortium name="EnsemblProtists"/>
        </authorList>
    </citation>
    <scope>IDENTIFICATION</scope>
    <source>
        <strain evidence="2">DAOM BR144</strain>
    </source>
</reference>
<keyword evidence="3" id="KW-1185">Reference proteome</keyword>
<feature type="compositionally biased region" description="Low complexity" evidence="1">
    <location>
        <begin position="284"/>
        <end position="305"/>
    </location>
</feature>
<evidence type="ECO:0000313" key="3">
    <source>
        <dbReference type="Proteomes" id="UP000019132"/>
    </source>
</evidence>
<dbReference type="OMA" id="VMRTPDR"/>
<sequence length="502" mass="54258">MTESASSAWWKQLYAQAAAQNPTDANADNIAQQFLTNVLAASSSQAAAIATSLREIGAQLLVPLPQLSATTLQKEQKLHRDVVLRVLQLQVICRLLCCCNEKNDSAMKDTEGESNVTAEKNSHRKKRRRLPIKQMKKEMRTLLDRIALLIDAANPPSITDDDERSRFHEFLQDVLAKAFATRVPKIVKYLLAVYELEEDEQAPTMPVNLIPTVRSASGPPPLKASTTNTPPPPAPLPVSQSILSALRDEQRPLKRSRTETATPFKKMELPRRSSFPSTRKDLLSAVAKTTAASSSSTSSSSASKRTTPRSKDGITPRSKDKKVASSSSSRSGTPRSSGSLGAPPNLKRGISSSAKPPPLLVRNITGPQSRFTPGAPGSLARSTSISQGVRPLFAPKTSPHSQKPLNAFKLSPHPQTLAVKPTGLAIATGPAMAPRTAVSALVANERASVVMRTPDRPRRRAARPGDQQTRVLIESSPPFRNQNVAAARATRKQSTIPPPLLR</sequence>